<dbReference type="OrthoDB" id="9814200at2"/>
<dbReference type="Gene3D" id="1.10.10.60">
    <property type="entry name" value="Homeodomain-like"/>
    <property type="match status" value="1"/>
</dbReference>
<dbReference type="Pfam" id="PF17932">
    <property type="entry name" value="TetR_C_24"/>
    <property type="match status" value="1"/>
</dbReference>
<dbReference type="InterPro" id="IPR041490">
    <property type="entry name" value="KstR2_TetR_C"/>
</dbReference>
<name>A0A265UP86_9FLAO</name>
<dbReference type="InterPro" id="IPR036271">
    <property type="entry name" value="Tet_transcr_reg_TetR-rel_C_sf"/>
</dbReference>
<dbReference type="EMBL" id="NGJN01000007">
    <property type="protein sequence ID" value="OZV67154.1"/>
    <property type="molecule type" value="Genomic_DNA"/>
</dbReference>
<evidence type="ECO:0000259" key="3">
    <source>
        <dbReference type="PROSITE" id="PS50977"/>
    </source>
</evidence>
<feature type="domain" description="HTH tetR-type" evidence="3">
    <location>
        <begin position="6"/>
        <end position="66"/>
    </location>
</feature>
<dbReference type="InterPro" id="IPR050624">
    <property type="entry name" value="HTH-type_Tx_Regulator"/>
</dbReference>
<feature type="DNA-binding region" description="H-T-H motif" evidence="2">
    <location>
        <begin position="29"/>
        <end position="48"/>
    </location>
</feature>
<dbReference type="SUPFAM" id="SSF46689">
    <property type="entry name" value="Homeodomain-like"/>
    <property type="match status" value="1"/>
</dbReference>
<dbReference type="RefSeq" id="WP_094969075.1">
    <property type="nucleotide sequence ID" value="NZ_NGJN01000007.1"/>
</dbReference>
<dbReference type="PRINTS" id="PR00455">
    <property type="entry name" value="HTHTETR"/>
</dbReference>
<dbReference type="Proteomes" id="UP000216840">
    <property type="component" value="Unassembled WGS sequence"/>
</dbReference>
<dbReference type="InterPro" id="IPR001647">
    <property type="entry name" value="HTH_TetR"/>
</dbReference>
<evidence type="ECO:0000256" key="2">
    <source>
        <dbReference type="PROSITE-ProRule" id="PRU00335"/>
    </source>
</evidence>
<proteinExistence type="predicted"/>
<protein>
    <submittedName>
        <fullName evidence="4">TetR family transcriptional regulator</fullName>
    </submittedName>
</protein>
<evidence type="ECO:0000313" key="4">
    <source>
        <dbReference type="EMBL" id="OZV67154.1"/>
    </source>
</evidence>
<dbReference type="PROSITE" id="PS50977">
    <property type="entry name" value="HTH_TETR_2"/>
    <property type="match status" value="1"/>
</dbReference>
<sequence length="191" mass="21880">MSTKTETRKEEIIRIAAKLFKQKGYSAVTMRDLAKTMGIKAASLYNHIESKQAILQDVILTIAEEFTLGMASIQNQKASSTEQLKALIQLHVRIACHNPDGLAALNSDWMHLEDKLEYYLQLRNDYEANFRHIIERGIENKEIKNVDIEVILFSMLSTLRTLYLWIPKKDRLSEDELSASLTKILIEGINT</sequence>
<keyword evidence="1 2" id="KW-0238">DNA-binding</keyword>
<gene>
    <name evidence="4" type="ORF">CA834_12595</name>
</gene>
<dbReference type="AlphaFoldDB" id="A0A265UP86"/>
<evidence type="ECO:0000256" key="1">
    <source>
        <dbReference type="ARBA" id="ARBA00023125"/>
    </source>
</evidence>
<evidence type="ECO:0000313" key="5">
    <source>
        <dbReference type="Proteomes" id="UP000216840"/>
    </source>
</evidence>
<keyword evidence="5" id="KW-1185">Reference proteome</keyword>
<comment type="caution">
    <text evidence="4">The sequence shown here is derived from an EMBL/GenBank/DDBJ whole genome shotgun (WGS) entry which is preliminary data.</text>
</comment>
<dbReference type="SUPFAM" id="SSF48498">
    <property type="entry name" value="Tetracyclin repressor-like, C-terminal domain"/>
    <property type="match status" value="1"/>
</dbReference>
<accession>A0A265UP86</accession>
<dbReference type="GO" id="GO:0003677">
    <property type="term" value="F:DNA binding"/>
    <property type="evidence" value="ECO:0007669"/>
    <property type="project" value="UniProtKB-UniRule"/>
</dbReference>
<dbReference type="Gene3D" id="1.10.357.10">
    <property type="entry name" value="Tetracycline Repressor, domain 2"/>
    <property type="match status" value="1"/>
</dbReference>
<dbReference type="PANTHER" id="PTHR43479">
    <property type="entry name" value="ACREF/ENVCD OPERON REPRESSOR-RELATED"/>
    <property type="match status" value="1"/>
</dbReference>
<dbReference type="Pfam" id="PF00440">
    <property type="entry name" value="TetR_N"/>
    <property type="match status" value="1"/>
</dbReference>
<dbReference type="PANTHER" id="PTHR43479:SF11">
    <property type="entry name" value="ACREF_ENVCD OPERON REPRESSOR-RELATED"/>
    <property type="match status" value="1"/>
</dbReference>
<dbReference type="InterPro" id="IPR009057">
    <property type="entry name" value="Homeodomain-like_sf"/>
</dbReference>
<organism evidence="4 5">
    <name type="scientific">Winogradskyella aurantia</name>
    <dbReference type="NCBI Taxonomy" id="1915063"/>
    <lineage>
        <taxon>Bacteria</taxon>
        <taxon>Pseudomonadati</taxon>
        <taxon>Bacteroidota</taxon>
        <taxon>Flavobacteriia</taxon>
        <taxon>Flavobacteriales</taxon>
        <taxon>Flavobacteriaceae</taxon>
        <taxon>Winogradskyella</taxon>
    </lineage>
</organism>
<reference evidence="4 5" key="1">
    <citation type="submission" date="2017-05" db="EMBL/GenBank/DDBJ databases">
        <title>The draft genome sequence of Idiomarina salinarum WNB302.</title>
        <authorList>
            <person name="Sun Y."/>
            <person name="Chen B."/>
            <person name="Du Z."/>
        </authorList>
    </citation>
    <scope>NUCLEOTIDE SEQUENCE [LARGE SCALE GENOMIC DNA]</scope>
    <source>
        <strain evidence="4 5">WNB302</strain>
    </source>
</reference>